<comment type="caution">
    <text evidence="2">The sequence shown here is derived from an EMBL/GenBank/DDBJ whole genome shotgun (WGS) entry which is preliminary data.</text>
</comment>
<keyword evidence="3" id="KW-1185">Reference proteome</keyword>
<evidence type="ECO:0000313" key="2">
    <source>
        <dbReference type="EMBL" id="THV10465.1"/>
    </source>
</evidence>
<dbReference type="EMBL" id="STGW01000010">
    <property type="protein sequence ID" value="THV10465.1"/>
    <property type="molecule type" value="Genomic_DNA"/>
</dbReference>
<feature type="region of interest" description="Disordered" evidence="1">
    <location>
        <begin position="1"/>
        <end position="74"/>
    </location>
</feature>
<protein>
    <submittedName>
        <fullName evidence="2">Uncharacterized protein</fullName>
    </submittedName>
</protein>
<evidence type="ECO:0000256" key="1">
    <source>
        <dbReference type="SAM" id="MobiDB-lite"/>
    </source>
</evidence>
<proteinExistence type="predicted"/>
<dbReference type="RefSeq" id="WP_136563543.1">
    <property type="nucleotide sequence ID" value="NZ_BAABLS010000006.1"/>
</dbReference>
<accession>A0A4S8N3P0</accession>
<organism evidence="2 3">
    <name type="scientific">Nocardioides caeni</name>
    <dbReference type="NCBI Taxonomy" id="574700"/>
    <lineage>
        <taxon>Bacteria</taxon>
        <taxon>Bacillati</taxon>
        <taxon>Actinomycetota</taxon>
        <taxon>Actinomycetes</taxon>
        <taxon>Propionibacteriales</taxon>
        <taxon>Nocardioidaceae</taxon>
        <taxon>Nocardioides</taxon>
    </lineage>
</organism>
<dbReference type="Proteomes" id="UP000307087">
    <property type="component" value="Unassembled WGS sequence"/>
</dbReference>
<feature type="compositionally biased region" description="Pro residues" evidence="1">
    <location>
        <begin position="25"/>
        <end position="43"/>
    </location>
</feature>
<reference evidence="2 3" key="1">
    <citation type="journal article" date="2009" name="Int. J. Syst. Evol. Microbiol.">
        <title>Nocardioides caeni sp. nov., isolated from wastewater.</title>
        <authorList>
            <person name="Yoon J.H."/>
            <person name="Kang S.J."/>
            <person name="Park S."/>
            <person name="Kim W."/>
            <person name="Oh T.K."/>
        </authorList>
    </citation>
    <scope>NUCLEOTIDE SEQUENCE [LARGE SCALE GENOMIC DNA]</scope>
    <source>
        <strain evidence="2 3">DSM 23134</strain>
    </source>
</reference>
<evidence type="ECO:0000313" key="3">
    <source>
        <dbReference type="Proteomes" id="UP000307087"/>
    </source>
</evidence>
<dbReference type="AlphaFoldDB" id="A0A4S8N3P0"/>
<name>A0A4S8N3P0_9ACTN</name>
<sequence length="110" mass="12473">MSREPTSPAHRYREALGRSGALDPLPQPEAPPARDPLRKPQPPNRRRKPKSPTPTRGYHTQREQALTKLTTTTEALTAEERQIIRGYRLSIGGEAAEAARREIEREVRRS</sequence>
<gene>
    <name evidence="2" type="ORF">E9934_14135</name>
</gene>